<dbReference type="InterPro" id="IPR032862">
    <property type="entry name" value="ALKBH6"/>
</dbReference>
<dbReference type="InterPro" id="IPR037151">
    <property type="entry name" value="AlkB-like_sf"/>
</dbReference>
<dbReference type="GO" id="GO:0051213">
    <property type="term" value="F:dioxygenase activity"/>
    <property type="evidence" value="ECO:0007669"/>
    <property type="project" value="UniProtKB-KW"/>
</dbReference>
<dbReference type="Gene3D" id="2.60.120.590">
    <property type="entry name" value="Alpha-ketoglutarate-dependent dioxygenase AlkB-like"/>
    <property type="match status" value="1"/>
</dbReference>
<evidence type="ECO:0000313" key="11">
    <source>
        <dbReference type="Proteomes" id="UP000728185"/>
    </source>
</evidence>
<keyword evidence="11" id="KW-1185">Reference proteome</keyword>
<evidence type="ECO:0000313" key="10">
    <source>
        <dbReference type="EMBL" id="KAA0199412.1"/>
    </source>
</evidence>
<evidence type="ECO:0000256" key="6">
    <source>
        <dbReference type="ARBA" id="ARBA00023002"/>
    </source>
</evidence>
<comment type="similarity">
    <text evidence="3">Belongs to the alkB family.</text>
</comment>
<dbReference type="InterPro" id="IPR027450">
    <property type="entry name" value="AlkB-like"/>
</dbReference>
<comment type="caution">
    <text evidence="10">The sequence shown here is derived from an EMBL/GenBank/DDBJ whole genome shotgun (WGS) entry which is preliminary data.</text>
</comment>
<dbReference type="InterPro" id="IPR005123">
    <property type="entry name" value="Oxoglu/Fe-dep_dioxygenase_dom"/>
</dbReference>
<comment type="cofactor">
    <cofactor evidence="1">
        <name>Fe(2+)</name>
        <dbReference type="ChEBI" id="CHEBI:29033"/>
    </cofactor>
</comment>
<evidence type="ECO:0000256" key="2">
    <source>
        <dbReference type="ARBA" id="ARBA00004123"/>
    </source>
</evidence>
<reference evidence="10" key="1">
    <citation type="submission" date="2019-05" db="EMBL/GenBank/DDBJ databases">
        <title>Annotation for the trematode Fasciolopsis buski.</title>
        <authorList>
            <person name="Choi Y.-J."/>
        </authorList>
    </citation>
    <scope>NUCLEOTIDE SEQUENCE</scope>
    <source>
        <strain evidence="10">HT</strain>
        <tissue evidence="10">Whole worm</tissue>
    </source>
</reference>
<proteinExistence type="inferred from homology"/>
<keyword evidence="6" id="KW-0560">Oxidoreductase</keyword>
<dbReference type="Pfam" id="PF13532">
    <property type="entry name" value="2OG-FeII_Oxy_2"/>
    <property type="match status" value="1"/>
</dbReference>
<protein>
    <submittedName>
        <fullName evidence="10">AlkB alkylation repair 6</fullName>
    </submittedName>
</protein>
<dbReference type="PANTHER" id="PTHR46030">
    <property type="entry name" value="ALPHA-KETOGLUTARATE-DEPENDENT DIOXYGENASE ALKB HOMOLOG 6"/>
    <property type="match status" value="1"/>
</dbReference>
<comment type="subcellular location">
    <subcellularLocation>
        <location evidence="2">Nucleus</location>
    </subcellularLocation>
</comment>
<dbReference type="PANTHER" id="PTHR46030:SF1">
    <property type="entry name" value="ALPHA-KETOGLUTARATE-DEPENDENT DIOXYGENASE ALKB HOMOLOG 6"/>
    <property type="match status" value="1"/>
</dbReference>
<organism evidence="10 11">
    <name type="scientific">Fasciolopsis buskii</name>
    <dbReference type="NCBI Taxonomy" id="27845"/>
    <lineage>
        <taxon>Eukaryota</taxon>
        <taxon>Metazoa</taxon>
        <taxon>Spiralia</taxon>
        <taxon>Lophotrochozoa</taxon>
        <taxon>Platyhelminthes</taxon>
        <taxon>Trematoda</taxon>
        <taxon>Digenea</taxon>
        <taxon>Plagiorchiida</taxon>
        <taxon>Echinostomata</taxon>
        <taxon>Echinostomatoidea</taxon>
        <taxon>Fasciolidae</taxon>
        <taxon>Fasciolopsis</taxon>
    </lineage>
</organism>
<keyword evidence="5" id="KW-0223">Dioxygenase</keyword>
<keyword evidence="4" id="KW-0479">Metal-binding</keyword>
<evidence type="ECO:0000259" key="9">
    <source>
        <dbReference type="PROSITE" id="PS51471"/>
    </source>
</evidence>
<evidence type="ECO:0000256" key="8">
    <source>
        <dbReference type="ARBA" id="ARBA00023242"/>
    </source>
</evidence>
<dbReference type="GO" id="GO:0005634">
    <property type="term" value="C:nucleus"/>
    <property type="evidence" value="ECO:0007669"/>
    <property type="project" value="UniProtKB-SubCell"/>
</dbReference>
<dbReference type="GO" id="GO:0046872">
    <property type="term" value="F:metal ion binding"/>
    <property type="evidence" value="ECO:0007669"/>
    <property type="project" value="UniProtKB-KW"/>
</dbReference>
<dbReference type="PROSITE" id="PS51471">
    <property type="entry name" value="FE2OG_OXY"/>
    <property type="match status" value="1"/>
</dbReference>
<accession>A0A8E0VNP9</accession>
<feature type="domain" description="Fe2OG dioxygenase" evidence="9">
    <location>
        <begin position="87"/>
        <end position="232"/>
    </location>
</feature>
<gene>
    <name evidence="10" type="ORF">FBUS_09713</name>
</gene>
<dbReference type="EMBL" id="LUCM01001146">
    <property type="protein sequence ID" value="KAA0199412.1"/>
    <property type="molecule type" value="Genomic_DNA"/>
</dbReference>
<evidence type="ECO:0000256" key="5">
    <source>
        <dbReference type="ARBA" id="ARBA00022964"/>
    </source>
</evidence>
<keyword evidence="8" id="KW-0539">Nucleus</keyword>
<dbReference type="AlphaFoldDB" id="A0A8E0VNP9"/>
<evidence type="ECO:0000256" key="4">
    <source>
        <dbReference type="ARBA" id="ARBA00022723"/>
    </source>
</evidence>
<keyword evidence="7" id="KW-0408">Iron</keyword>
<evidence type="ECO:0000256" key="3">
    <source>
        <dbReference type="ARBA" id="ARBA00007879"/>
    </source>
</evidence>
<dbReference type="OrthoDB" id="412814at2759"/>
<evidence type="ECO:0000256" key="1">
    <source>
        <dbReference type="ARBA" id="ARBA00001954"/>
    </source>
</evidence>
<evidence type="ECO:0000256" key="7">
    <source>
        <dbReference type="ARBA" id="ARBA00023004"/>
    </source>
</evidence>
<dbReference type="SUPFAM" id="SSF51197">
    <property type="entry name" value="Clavaminate synthase-like"/>
    <property type="match status" value="1"/>
</dbReference>
<dbReference type="Proteomes" id="UP000728185">
    <property type="component" value="Unassembled WGS sequence"/>
</dbReference>
<name>A0A8E0VNP9_9TREM</name>
<sequence>MLERHTVTTLPPTLYYIPDFINPEEEDFLWEHIYASPLYKWVALKARRLQNWGGVPHQRGMLKETIPDWLQTFMDRVSSLGIFSGKKANHALVNEYLPGQGIFPHHDGPLYYPAVSTINLGSYGVLDFYKPVQDVPDDENNMSNTLKQRYIGSVLLEPRSLNIVTDELYTYYMHGIAEARSDKICSEKDCGDTPLSSECHAARIVNWPSDRVVKCSSRTRGTRISVTIRHVPVVSKLDVQKLLKKSY</sequence>